<feature type="transmembrane region" description="Helical" evidence="1">
    <location>
        <begin position="99"/>
        <end position="120"/>
    </location>
</feature>
<protein>
    <submittedName>
        <fullName evidence="3">YqaA family protein</fullName>
    </submittedName>
</protein>
<dbReference type="KEGG" id="suly:ABM428_09850"/>
<proteinExistence type="predicted"/>
<dbReference type="Pfam" id="PF09335">
    <property type="entry name" value="VTT_dom"/>
    <property type="match status" value="1"/>
</dbReference>
<accession>A0AAU8C0D3</accession>
<name>A0AAU8C0D3_9RHOB</name>
<dbReference type="RefSeq" id="WP_132996566.1">
    <property type="nucleotide sequence ID" value="NZ_CP159193.1"/>
</dbReference>
<dbReference type="PANTHER" id="PTHR42709">
    <property type="entry name" value="ALKALINE PHOSPHATASE LIKE PROTEIN"/>
    <property type="match status" value="1"/>
</dbReference>
<reference evidence="3" key="1">
    <citation type="journal article" date="2020" name="Int. J. Syst. Evol. Microbiol.">
        <title>Notification of changes in taxonomic opinion previously published outside the IJSEM.</title>
        <authorList>
            <person name="Oren A."/>
            <person name="Garrity G."/>
        </authorList>
    </citation>
    <scope>NUCLEOTIDE SEQUENCE</scope>
    <source>
        <strain evidence="3">TCYB15</strain>
    </source>
</reference>
<keyword evidence="1" id="KW-1133">Transmembrane helix</keyword>
<dbReference type="AlphaFoldDB" id="A0AAU8C0D3"/>
<keyword evidence="1" id="KW-0472">Membrane</keyword>
<feature type="domain" description="VTT" evidence="2">
    <location>
        <begin position="33"/>
        <end position="143"/>
    </location>
</feature>
<feature type="transmembrane region" description="Helical" evidence="1">
    <location>
        <begin position="126"/>
        <end position="150"/>
    </location>
</feature>
<sequence>MPVGSGGSMTGYLSLFAVAFLAATILPMQSEALLVGLMIHGQHGVLALLAVATVGNVLGSVVNWGLGHAVLRFQHKRWFPASPSQMARAETWYARYGRWSLLVSWFPVVGDALTVTAGVLREPLWSFVAIVGIGKALRYGVLAWVTLVWIG</sequence>
<feature type="transmembrane region" description="Helical" evidence="1">
    <location>
        <begin position="12"/>
        <end position="39"/>
    </location>
</feature>
<dbReference type="InterPro" id="IPR032816">
    <property type="entry name" value="VTT_dom"/>
</dbReference>
<evidence type="ECO:0000259" key="2">
    <source>
        <dbReference type="Pfam" id="PF09335"/>
    </source>
</evidence>
<organism evidence="3">
    <name type="scientific">Sulfitobacter sp. TCYB15</name>
    <dbReference type="NCBI Taxonomy" id="3229275"/>
    <lineage>
        <taxon>Bacteria</taxon>
        <taxon>Pseudomonadati</taxon>
        <taxon>Pseudomonadota</taxon>
        <taxon>Alphaproteobacteria</taxon>
        <taxon>Rhodobacterales</taxon>
        <taxon>Roseobacteraceae</taxon>
        <taxon>Sulfitobacter</taxon>
    </lineage>
</organism>
<dbReference type="EMBL" id="CP159193">
    <property type="protein sequence ID" value="XCF09402.1"/>
    <property type="molecule type" value="Genomic_DNA"/>
</dbReference>
<feature type="transmembrane region" description="Helical" evidence="1">
    <location>
        <begin position="45"/>
        <end position="66"/>
    </location>
</feature>
<evidence type="ECO:0000313" key="3">
    <source>
        <dbReference type="EMBL" id="XCF09402.1"/>
    </source>
</evidence>
<gene>
    <name evidence="3" type="ORF">ABM428_09850</name>
</gene>
<reference evidence="3" key="2">
    <citation type="submission" date="2024-06" db="EMBL/GenBank/DDBJ databases">
        <authorList>
            <person name="Deng Y."/>
        </authorList>
    </citation>
    <scope>NUCLEOTIDE SEQUENCE</scope>
    <source>
        <strain evidence="3">TCYB15</strain>
    </source>
</reference>
<dbReference type="PANTHER" id="PTHR42709:SF4">
    <property type="entry name" value="INNER MEMBRANE PROTEIN YQAA"/>
    <property type="match status" value="1"/>
</dbReference>
<dbReference type="InterPro" id="IPR051311">
    <property type="entry name" value="DedA_domain"/>
</dbReference>
<evidence type="ECO:0000256" key="1">
    <source>
        <dbReference type="SAM" id="Phobius"/>
    </source>
</evidence>
<keyword evidence="1" id="KW-0812">Transmembrane</keyword>